<dbReference type="Proteomes" id="UP000030751">
    <property type="component" value="Unassembled WGS sequence"/>
</dbReference>
<dbReference type="HOGENOM" id="CLU_2638142_0_0_1"/>
<proteinExistence type="predicted"/>
<organism evidence="1">
    <name type="scientific">Fusarium oxysporum f. sp. pisi HDV247</name>
    <dbReference type="NCBI Taxonomy" id="1080344"/>
    <lineage>
        <taxon>Eukaryota</taxon>
        <taxon>Fungi</taxon>
        <taxon>Dikarya</taxon>
        <taxon>Ascomycota</taxon>
        <taxon>Pezizomycotina</taxon>
        <taxon>Sordariomycetes</taxon>
        <taxon>Hypocreomycetidae</taxon>
        <taxon>Hypocreales</taxon>
        <taxon>Nectriaceae</taxon>
        <taxon>Fusarium</taxon>
        <taxon>Fusarium oxysporum species complex</taxon>
    </lineage>
</organism>
<dbReference type="EMBL" id="JH650972">
    <property type="protein sequence ID" value="EXA41748.1"/>
    <property type="molecule type" value="Genomic_DNA"/>
</dbReference>
<accession>W9P9H9</accession>
<dbReference type="AlphaFoldDB" id="W9P9H9"/>
<protein>
    <submittedName>
        <fullName evidence="1">Uncharacterized protein</fullName>
    </submittedName>
</protein>
<gene>
    <name evidence="1" type="ORF">FOVG_07205</name>
</gene>
<sequence>MGTAANLIHLRHKDRAGIKEELGLVLRISHSLIRSSILQLDREHGDNSMGGIAHFDTKDERSFSGLVMREVTATVVR</sequence>
<name>W9P9H9_FUSOX</name>
<evidence type="ECO:0000313" key="1">
    <source>
        <dbReference type="EMBL" id="EXA41748.1"/>
    </source>
</evidence>
<reference evidence="1" key="2">
    <citation type="submission" date="2012-05" db="EMBL/GenBank/DDBJ databases">
        <title>Annotation of the Genome Sequence of Fusarium oxysporum HDV247.</title>
        <authorList>
            <consortium name="The Broad Institute Genomics Platform"/>
            <person name="Ma L.-J."/>
            <person name="Corby-Kistler H."/>
            <person name="Broz K."/>
            <person name="Gale L.R."/>
            <person name="Jonkers W."/>
            <person name="O'Donnell K."/>
            <person name="Ploetz R."/>
            <person name="Steinberg C."/>
            <person name="Schwartz D.C."/>
            <person name="VanEtten H."/>
            <person name="Zhou S."/>
            <person name="Young S.K."/>
            <person name="Zeng Q."/>
            <person name="Gargeya S."/>
            <person name="Fitzgerald M."/>
            <person name="Abouelleil A."/>
            <person name="Alvarado L."/>
            <person name="Chapman S.B."/>
            <person name="Gainer-Dewar J."/>
            <person name="Goldberg J."/>
            <person name="Griggs A."/>
            <person name="Gujja S."/>
            <person name="Hansen M."/>
            <person name="Howarth C."/>
            <person name="Imamovic A."/>
            <person name="Ireland A."/>
            <person name="Larimer J."/>
            <person name="McCowan C."/>
            <person name="Murphy C."/>
            <person name="Pearson M."/>
            <person name="Poon T.W."/>
            <person name="Priest M."/>
            <person name="Roberts A."/>
            <person name="Saif S."/>
            <person name="Shea T."/>
            <person name="Sykes S."/>
            <person name="Wortman J."/>
            <person name="Nusbaum C."/>
            <person name="Birren B."/>
        </authorList>
    </citation>
    <scope>NUCLEOTIDE SEQUENCE</scope>
    <source>
        <strain evidence="1">HDV247</strain>
    </source>
</reference>
<reference evidence="1" key="1">
    <citation type="submission" date="2011-10" db="EMBL/GenBank/DDBJ databases">
        <title>The Genome Sequence of Fusarium oxysporum HDV247.</title>
        <authorList>
            <consortium name="The Broad Institute Genome Sequencing Platform"/>
            <person name="Ma L.-J."/>
            <person name="Gale L.R."/>
            <person name="Schwartz D.C."/>
            <person name="Zhou S."/>
            <person name="Corby-Kistler H."/>
            <person name="Young S.K."/>
            <person name="Zeng Q."/>
            <person name="Gargeya S."/>
            <person name="Fitzgerald M."/>
            <person name="Haas B."/>
            <person name="Abouelleil A."/>
            <person name="Alvarado L."/>
            <person name="Arachchi H.M."/>
            <person name="Berlin A."/>
            <person name="Brown A."/>
            <person name="Chapman S.B."/>
            <person name="Chen Z."/>
            <person name="Dunbar C."/>
            <person name="Freedman E."/>
            <person name="Gearin G."/>
            <person name="Goldberg J."/>
            <person name="Griggs A."/>
            <person name="Gujja S."/>
            <person name="Heiman D."/>
            <person name="Howarth C."/>
            <person name="Larson L."/>
            <person name="Lui A."/>
            <person name="MacDonald P.J.P."/>
            <person name="Montmayeur A."/>
            <person name="Murphy C."/>
            <person name="Neiman D."/>
            <person name="Pearson M."/>
            <person name="Priest M."/>
            <person name="Roberts A."/>
            <person name="Saif S."/>
            <person name="Shea T."/>
            <person name="Shenoy N."/>
            <person name="Sisk P."/>
            <person name="Stolte C."/>
            <person name="Sykes S."/>
            <person name="Wortman J."/>
            <person name="Nusbaum C."/>
            <person name="Birren B."/>
        </authorList>
    </citation>
    <scope>NUCLEOTIDE SEQUENCE [LARGE SCALE GENOMIC DNA]</scope>
    <source>
        <strain evidence="1">HDV247</strain>
    </source>
</reference>